<dbReference type="EMBL" id="CAJVQC010008789">
    <property type="protein sequence ID" value="CAG8596809.1"/>
    <property type="molecule type" value="Genomic_DNA"/>
</dbReference>
<feature type="non-terminal residue" evidence="1">
    <location>
        <position position="1"/>
    </location>
</feature>
<name>A0ACA9MLX1_9GLOM</name>
<evidence type="ECO:0000313" key="2">
    <source>
        <dbReference type="Proteomes" id="UP000789920"/>
    </source>
</evidence>
<proteinExistence type="predicted"/>
<sequence length="95" mass="10673">WGNRVQYYQTDSSTSLSSEIPINAFEQMMNNATILNHLPTFTISENSTTLEELKYDIVEWIRINNGGWSKDIAITTGKEFVKDLAAALCLSDAII</sequence>
<evidence type="ECO:0000313" key="1">
    <source>
        <dbReference type="EMBL" id="CAG8596809.1"/>
    </source>
</evidence>
<accession>A0ACA9MLX1</accession>
<organism evidence="1 2">
    <name type="scientific">Racocetra persica</name>
    <dbReference type="NCBI Taxonomy" id="160502"/>
    <lineage>
        <taxon>Eukaryota</taxon>
        <taxon>Fungi</taxon>
        <taxon>Fungi incertae sedis</taxon>
        <taxon>Mucoromycota</taxon>
        <taxon>Glomeromycotina</taxon>
        <taxon>Glomeromycetes</taxon>
        <taxon>Diversisporales</taxon>
        <taxon>Gigasporaceae</taxon>
        <taxon>Racocetra</taxon>
    </lineage>
</organism>
<reference evidence="1" key="1">
    <citation type="submission" date="2021-06" db="EMBL/GenBank/DDBJ databases">
        <authorList>
            <person name="Kallberg Y."/>
            <person name="Tangrot J."/>
            <person name="Rosling A."/>
        </authorList>
    </citation>
    <scope>NUCLEOTIDE SEQUENCE</scope>
    <source>
        <strain evidence="1">MA461A</strain>
    </source>
</reference>
<protein>
    <submittedName>
        <fullName evidence="1">19187_t:CDS:1</fullName>
    </submittedName>
</protein>
<dbReference type="Proteomes" id="UP000789920">
    <property type="component" value="Unassembled WGS sequence"/>
</dbReference>
<keyword evidence="2" id="KW-1185">Reference proteome</keyword>
<gene>
    <name evidence="1" type="ORF">RPERSI_LOCUS5763</name>
</gene>
<comment type="caution">
    <text evidence="1">The sequence shown here is derived from an EMBL/GenBank/DDBJ whole genome shotgun (WGS) entry which is preliminary data.</text>
</comment>